<reference evidence="2" key="1">
    <citation type="journal article" date="2020" name="Stud. Mycol.">
        <title>101 Dothideomycetes genomes: a test case for predicting lifestyles and emergence of pathogens.</title>
        <authorList>
            <person name="Haridas S."/>
            <person name="Albert R."/>
            <person name="Binder M."/>
            <person name="Bloem J."/>
            <person name="Labutti K."/>
            <person name="Salamov A."/>
            <person name="Andreopoulos B."/>
            <person name="Baker S."/>
            <person name="Barry K."/>
            <person name="Bills G."/>
            <person name="Bluhm B."/>
            <person name="Cannon C."/>
            <person name="Castanera R."/>
            <person name="Culley D."/>
            <person name="Daum C."/>
            <person name="Ezra D."/>
            <person name="Gonzalez J."/>
            <person name="Henrissat B."/>
            <person name="Kuo A."/>
            <person name="Liang C."/>
            <person name="Lipzen A."/>
            <person name="Lutzoni F."/>
            <person name="Magnuson J."/>
            <person name="Mondo S."/>
            <person name="Nolan M."/>
            <person name="Ohm R."/>
            <person name="Pangilinan J."/>
            <person name="Park H.-J."/>
            <person name="Ramirez L."/>
            <person name="Alfaro M."/>
            <person name="Sun H."/>
            <person name="Tritt A."/>
            <person name="Yoshinaga Y."/>
            <person name="Zwiers L.-H."/>
            <person name="Turgeon B."/>
            <person name="Goodwin S."/>
            <person name="Spatafora J."/>
            <person name="Crous P."/>
            <person name="Grigoriev I."/>
        </authorList>
    </citation>
    <scope>NUCLEOTIDE SEQUENCE</scope>
    <source>
        <strain evidence="2">CBS 116005</strain>
    </source>
</reference>
<protein>
    <submittedName>
        <fullName evidence="2">Uncharacterized protein</fullName>
    </submittedName>
</protein>
<evidence type="ECO:0000256" key="1">
    <source>
        <dbReference type="SAM" id="Phobius"/>
    </source>
</evidence>
<evidence type="ECO:0000313" key="2">
    <source>
        <dbReference type="EMBL" id="KAF2764654.1"/>
    </source>
</evidence>
<dbReference type="OrthoDB" id="10672808at2759"/>
<organism evidence="2 3">
    <name type="scientific">Teratosphaeria nubilosa</name>
    <dbReference type="NCBI Taxonomy" id="161662"/>
    <lineage>
        <taxon>Eukaryota</taxon>
        <taxon>Fungi</taxon>
        <taxon>Dikarya</taxon>
        <taxon>Ascomycota</taxon>
        <taxon>Pezizomycotina</taxon>
        <taxon>Dothideomycetes</taxon>
        <taxon>Dothideomycetidae</taxon>
        <taxon>Mycosphaerellales</taxon>
        <taxon>Teratosphaeriaceae</taxon>
        <taxon>Teratosphaeria</taxon>
    </lineage>
</organism>
<sequence>MCAIHSLDEYMYEDHIPIFKLLLRWKQVQFQGAAEEDRWDGGSSDDEHGCVDTAGEEEYYCGLKNKVLGWYREWIKPMMQPLLSATVLGRDAYTAIPRTPYVLIKRQPKPAIVLIRAHTPTTPASSSISALLRRSRRTILLVPALVLALAFYLLLRPTPATTRTAQIYDHVHSPYLPPNLSPILPLPVITALSQYLAIAHAHLRIHGHHITAFKLERRGSDMLALESALRRAPQTAKRFDHPVRIYMVAREARTRVVCAVLGLDAVRRWYNGTEEMNWPHVAEQEMRRLMGGYLRGAVWSLMDEAEE</sequence>
<feature type="transmembrane region" description="Helical" evidence="1">
    <location>
        <begin position="138"/>
        <end position="155"/>
    </location>
</feature>
<name>A0A6G1KX83_9PEZI</name>
<dbReference type="AlphaFoldDB" id="A0A6G1KX83"/>
<keyword evidence="1" id="KW-1133">Transmembrane helix</keyword>
<accession>A0A6G1KX83</accession>
<keyword evidence="1" id="KW-0812">Transmembrane</keyword>
<dbReference type="EMBL" id="ML995914">
    <property type="protein sequence ID" value="KAF2764654.1"/>
    <property type="molecule type" value="Genomic_DNA"/>
</dbReference>
<gene>
    <name evidence="2" type="ORF">EJ03DRAFT_339634</name>
</gene>
<keyword evidence="3" id="KW-1185">Reference proteome</keyword>
<proteinExistence type="predicted"/>
<keyword evidence="1" id="KW-0472">Membrane</keyword>
<evidence type="ECO:0000313" key="3">
    <source>
        <dbReference type="Proteomes" id="UP000799436"/>
    </source>
</evidence>
<dbReference type="Proteomes" id="UP000799436">
    <property type="component" value="Unassembled WGS sequence"/>
</dbReference>